<dbReference type="PANTHER" id="PTHR13932">
    <property type="entry name" value="COPROPORPHYRINIGEN III OXIDASE"/>
    <property type="match status" value="1"/>
</dbReference>
<keyword evidence="12 14" id="KW-0627">Porphyrin biosynthesis</keyword>
<dbReference type="InterPro" id="IPR034505">
    <property type="entry name" value="Coproporphyrinogen-III_oxidase"/>
</dbReference>
<evidence type="ECO:0000259" key="15">
    <source>
        <dbReference type="PROSITE" id="PS51918"/>
    </source>
</evidence>
<dbReference type="PIRSF" id="PIRSF000167">
    <property type="entry name" value="HemN"/>
    <property type="match status" value="1"/>
</dbReference>
<evidence type="ECO:0000256" key="3">
    <source>
        <dbReference type="ARBA" id="ARBA00005493"/>
    </source>
</evidence>
<dbReference type="SFLD" id="SFLDF00277">
    <property type="entry name" value="oxygen-independent_coproporphy"/>
    <property type="match status" value="1"/>
</dbReference>
<evidence type="ECO:0000256" key="8">
    <source>
        <dbReference type="ARBA" id="ARBA00022723"/>
    </source>
</evidence>
<evidence type="ECO:0000256" key="1">
    <source>
        <dbReference type="ARBA" id="ARBA00004496"/>
    </source>
</evidence>
<evidence type="ECO:0000256" key="9">
    <source>
        <dbReference type="ARBA" id="ARBA00023002"/>
    </source>
</evidence>
<comment type="subunit">
    <text evidence="4">Monomer.</text>
</comment>
<keyword evidence="5 14" id="KW-0004">4Fe-4S</keyword>
<dbReference type="SFLD" id="SFLDG01082">
    <property type="entry name" value="B12-binding_domain_containing"/>
    <property type="match status" value="1"/>
</dbReference>
<dbReference type="InterPro" id="IPR058240">
    <property type="entry name" value="rSAM_sf"/>
</dbReference>
<evidence type="ECO:0000313" key="17">
    <source>
        <dbReference type="Proteomes" id="UP001515683"/>
    </source>
</evidence>
<dbReference type="RefSeq" id="WP_167017839.1">
    <property type="nucleotide sequence ID" value="NZ_VWXF01000012.1"/>
</dbReference>
<evidence type="ECO:0000256" key="13">
    <source>
        <dbReference type="ARBA" id="ARBA00048321"/>
    </source>
</evidence>
<reference evidence="16 17" key="1">
    <citation type="journal article" date="2019" name="bioRxiv">
        <title>Bacteria contribute to plant secondary compound degradation in a generalist herbivore system.</title>
        <authorList>
            <person name="Francoeur C.B."/>
            <person name="Khadempour L."/>
            <person name="Moreira-Soto R.D."/>
            <person name="Gotting K."/>
            <person name="Book A.J."/>
            <person name="Pinto-Tomas A.A."/>
            <person name="Keefover-Ring K."/>
            <person name="Currie C.R."/>
        </authorList>
    </citation>
    <scope>NUCLEOTIDE SEQUENCE [LARGE SCALE GENOMIC DNA]</scope>
    <source>
        <strain evidence="16">Acro-835</strain>
    </source>
</reference>
<dbReference type="SFLD" id="SFLDS00029">
    <property type="entry name" value="Radical_SAM"/>
    <property type="match status" value="1"/>
</dbReference>
<comment type="catalytic activity">
    <reaction evidence="13 14">
        <text>coproporphyrinogen III + 2 S-adenosyl-L-methionine = protoporphyrinogen IX + 2 5'-deoxyadenosine + 2 L-methionine + 2 CO2</text>
        <dbReference type="Rhea" id="RHEA:15425"/>
        <dbReference type="ChEBI" id="CHEBI:16526"/>
        <dbReference type="ChEBI" id="CHEBI:17319"/>
        <dbReference type="ChEBI" id="CHEBI:57307"/>
        <dbReference type="ChEBI" id="CHEBI:57309"/>
        <dbReference type="ChEBI" id="CHEBI:57844"/>
        <dbReference type="ChEBI" id="CHEBI:59789"/>
        <dbReference type="EC" id="1.3.98.3"/>
    </reaction>
</comment>
<protein>
    <recommendedName>
        <fullName evidence="14">Coproporphyrinogen-III oxidase</fullName>
        <ecNumber evidence="14">1.3.98.3</ecNumber>
    </recommendedName>
</protein>
<dbReference type="NCBIfam" id="TIGR00538">
    <property type="entry name" value="hemN"/>
    <property type="match status" value="1"/>
</dbReference>
<dbReference type="Gene3D" id="3.30.750.200">
    <property type="match status" value="1"/>
</dbReference>
<evidence type="ECO:0000256" key="7">
    <source>
        <dbReference type="ARBA" id="ARBA00022691"/>
    </source>
</evidence>
<feature type="domain" description="Radical SAM core" evidence="15">
    <location>
        <begin position="47"/>
        <end position="280"/>
    </location>
</feature>
<dbReference type="GO" id="GO:0051989">
    <property type="term" value="F:coproporphyrinogen dehydrogenase activity"/>
    <property type="evidence" value="ECO:0007669"/>
    <property type="project" value="UniProtKB-EC"/>
</dbReference>
<dbReference type="EMBL" id="VWXF01000012">
    <property type="protein sequence ID" value="NIF24060.1"/>
    <property type="molecule type" value="Genomic_DNA"/>
</dbReference>
<dbReference type="InterPro" id="IPR004558">
    <property type="entry name" value="Coprogen_oxidase_HemN"/>
</dbReference>
<proteinExistence type="inferred from homology"/>
<dbReference type="Gene3D" id="1.10.10.920">
    <property type="match status" value="1"/>
</dbReference>
<dbReference type="InterPro" id="IPR010723">
    <property type="entry name" value="HemN_C"/>
</dbReference>
<comment type="similarity">
    <text evidence="3 14">Belongs to the anaerobic coproporphyrinogen-III oxidase family.</text>
</comment>
<comment type="subcellular location">
    <subcellularLocation>
        <location evidence="1 14">Cytoplasm</location>
    </subcellularLocation>
</comment>
<name>A0ABX0RFC4_9GAMM</name>
<evidence type="ECO:0000256" key="5">
    <source>
        <dbReference type="ARBA" id="ARBA00022485"/>
    </source>
</evidence>
<comment type="cofactor">
    <cofactor evidence="14">
        <name>[4Fe-4S] cluster</name>
        <dbReference type="ChEBI" id="CHEBI:49883"/>
    </cofactor>
    <text evidence="14">Binds 1 [4Fe-4S] cluster. The cluster is coordinated with 3 cysteines and an exchangeable S-adenosyl-L-methionine.</text>
</comment>
<comment type="pathway">
    <text evidence="2 14">Porphyrin-containing compound metabolism; protoporphyrin-IX biosynthesis; protoporphyrinogen-IX from coproporphyrinogen-III (AdoMet route): step 1/1.</text>
</comment>
<keyword evidence="11 14" id="KW-0411">Iron-sulfur</keyword>
<evidence type="ECO:0000256" key="10">
    <source>
        <dbReference type="ARBA" id="ARBA00023004"/>
    </source>
</evidence>
<dbReference type="InterPro" id="IPR006638">
    <property type="entry name" value="Elp3/MiaA/NifB-like_rSAM"/>
</dbReference>
<dbReference type="EC" id="1.3.98.3" evidence="14"/>
<dbReference type="Pfam" id="PF06969">
    <property type="entry name" value="HemN_C"/>
    <property type="match status" value="1"/>
</dbReference>
<dbReference type="PANTHER" id="PTHR13932:SF6">
    <property type="entry name" value="OXYGEN-INDEPENDENT COPROPORPHYRINOGEN III OXIDASE"/>
    <property type="match status" value="1"/>
</dbReference>
<dbReference type="SMART" id="SM00729">
    <property type="entry name" value="Elp3"/>
    <property type="match status" value="1"/>
</dbReference>
<dbReference type="InterPro" id="IPR007197">
    <property type="entry name" value="rSAM"/>
</dbReference>
<evidence type="ECO:0000256" key="2">
    <source>
        <dbReference type="ARBA" id="ARBA00004785"/>
    </source>
</evidence>
<dbReference type="Proteomes" id="UP001515683">
    <property type="component" value="Unassembled WGS sequence"/>
</dbReference>
<keyword evidence="9 14" id="KW-0560">Oxidoreductase</keyword>
<keyword evidence="7 14" id="KW-0949">S-adenosyl-L-methionine</keyword>
<keyword evidence="8 14" id="KW-0479">Metal-binding</keyword>
<gene>
    <name evidence="16" type="primary">hemN</name>
    <name evidence="16" type="ORF">F3J40_21050</name>
</gene>
<evidence type="ECO:0000256" key="4">
    <source>
        <dbReference type="ARBA" id="ARBA00011245"/>
    </source>
</evidence>
<keyword evidence="17" id="KW-1185">Reference proteome</keyword>
<dbReference type="Pfam" id="PF04055">
    <property type="entry name" value="Radical_SAM"/>
    <property type="match status" value="1"/>
</dbReference>
<evidence type="ECO:0000313" key="16">
    <source>
        <dbReference type="EMBL" id="NIF24060.1"/>
    </source>
</evidence>
<keyword evidence="10 14" id="KW-0408">Iron</keyword>
<dbReference type="CDD" id="cd01335">
    <property type="entry name" value="Radical_SAM"/>
    <property type="match status" value="1"/>
</dbReference>
<evidence type="ECO:0000256" key="12">
    <source>
        <dbReference type="ARBA" id="ARBA00023244"/>
    </source>
</evidence>
<dbReference type="PROSITE" id="PS51918">
    <property type="entry name" value="RADICAL_SAM"/>
    <property type="match status" value="1"/>
</dbReference>
<organism evidence="16 17">
    <name type="scientific">Candidatus Pantoea multigeneris</name>
    <dbReference type="NCBI Taxonomy" id="2608357"/>
    <lineage>
        <taxon>Bacteria</taxon>
        <taxon>Pseudomonadati</taxon>
        <taxon>Pseudomonadota</taxon>
        <taxon>Gammaproteobacteria</taxon>
        <taxon>Enterobacterales</taxon>
        <taxon>Erwiniaceae</taxon>
        <taxon>Pantoea</taxon>
    </lineage>
</organism>
<dbReference type="SUPFAM" id="SSF102114">
    <property type="entry name" value="Radical SAM enzymes"/>
    <property type="match status" value="1"/>
</dbReference>
<evidence type="ECO:0000256" key="6">
    <source>
        <dbReference type="ARBA" id="ARBA00022490"/>
    </source>
</evidence>
<keyword evidence="6 14" id="KW-0963">Cytoplasm</keyword>
<accession>A0ABX0RFC4</accession>
<dbReference type="SFLD" id="SFLDG01065">
    <property type="entry name" value="anaerobic_coproporphyrinogen-I"/>
    <property type="match status" value="1"/>
</dbReference>
<comment type="caution">
    <text evidence="16">The sequence shown here is derived from an EMBL/GenBank/DDBJ whole genome shotgun (WGS) entry which is preliminary data.</text>
</comment>
<evidence type="ECO:0000256" key="11">
    <source>
        <dbReference type="ARBA" id="ARBA00023014"/>
    </source>
</evidence>
<evidence type="ECO:0000256" key="14">
    <source>
        <dbReference type="PIRNR" id="PIRNR000167"/>
    </source>
</evidence>
<sequence>MSTQQAEWHQALIEKYNYAGPRYTSYPTALSFQERFSEADYLHAVEQYPERDLSLYIHIPFCHQLCYFCGCNKQVTRQPQKADRYLEALALEIRQRAPMFQGRRVTQLHLGGGTPTFLTRNQLSRLTEQLRRQFSFSADIEMSIEIDPRELASGMIEHLWLLGFTRLSIGIQDFDPAVQQRINRIQDESSIEKLMREARSVGFRSVSFDLIYGLPLQTPESFAATLAKVISLAPDRLSVFNYAHLPELFAAQRKIKSHELPSAGQKLVILQQSIATLTAAGYCYIGMDHFALPQDELAIAQREGRLHRNFQGYTTQGECDLLGLGVSAISSLGESHAQNHKVLNTWYSSLENQGSGLWRGVTLNDDDCLRRDVIKQLICHFRLDFSAIEARWPIDFCRYFAEDLALLAPLAADGLVILDEEGLKVTSAGRLLIRNICMCFDRYARRTAQLQQCSRVI</sequence>